<protein>
    <submittedName>
        <fullName evidence="1">Uncharacterized protein</fullName>
    </submittedName>
</protein>
<dbReference type="PANTHER" id="PTHR31973">
    <property type="entry name" value="POLYPROTEIN, PUTATIVE-RELATED"/>
    <property type="match status" value="1"/>
</dbReference>
<name>A0A9J5XUC1_SOLCO</name>
<dbReference type="AlphaFoldDB" id="A0A9J5XUC1"/>
<keyword evidence="2" id="KW-1185">Reference proteome</keyword>
<reference evidence="1 2" key="1">
    <citation type="submission" date="2020-09" db="EMBL/GenBank/DDBJ databases">
        <title>De no assembly of potato wild relative species, Solanum commersonii.</title>
        <authorList>
            <person name="Cho K."/>
        </authorList>
    </citation>
    <scope>NUCLEOTIDE SEQUENCE [LARGE SCALE GENOMIC DNA]</scope>
    <source>
        <strain evidence="1">LZ3.2</strain>
        <tissue evidence="1">Leaf</tissue>
    </source>
</reference>
<accession>A0A9J5XUC1</accession>
<sequence>MPNKPYKFQRVYLCFAACKEAFKIGCHRIVGVDGCWLKGPMYGNKLLTTVGLDANNNIFLNALRAAANASTVEFFKICIEKMHELDVEVVAWLNEKPLTEWSKSHFSTGAKCDIKSILHNNESAAAAFISKNQISGIMRFLKHRLRTIGMWTYKTESVVVEN</sequence>
<dbReference type="Proteomes" id="UP000824120">
    <property type="component" value="Chromosome 8"/>
</dbReference>
<evidence type="ECO:0000313" key="2">
    <source>
        <dbReference type="Proteomes" id="UP000824120"/>
    </source>
</evidence>
<gene>
    <name evidence="1" type="ORF">H5410_041705</name>
</gene>
<dbReference type="EMBL" id="JACXVP010000008">
    <property type="protein sequence ID" value="KAG5591191.1"/>
    <property type="molecule type" value="Genomic_DNA"/>
</dbReference>
<dbReference type="OrthoDB" id="1304678at2759"/>
<comment type="caution">
    <text evidence="1">The sequence shown here is derived from an EMBL/GenBank/DDBJ whole genome shotgun (WGS) entry which is preliminary data.</text>
</comment>
<dbReference type="PANTHER" id="PTHR31973:SF191">
    <property type="entry name" value="OS05G0489400 PROTEIN"/>
    <property type="match status" value="1"/>
</dbReference>
<evidence type="ECO:0000313" key="1">
    <source>
        <dbReference type="EMBL" id="KAG5591191.1"/>
    </source>
</evidence>
<organism evidence="1 2">
    <name type="scientific">Solanum commersonii</name>
    <name type="common">Commerson's wild potato</name>
    <name type="synonym">Commerson's nightshade</name>
    <dbReference type="NCBI Taxonomy" id="4109"/>
    <lineage>
        <taxon>Eukaryota</taxon>
        <taxon>Viridiplantae</taxon>
        <taxon>Streptophyta</taxon>
        <taxon>Embryophyta</taxon>
        <taxon>Tracheophyta</taxon>
        <taxon>Spermatophyta</taxon>
        <taxon>Magnoliopsida</taxon>
        <taxon>eudicotyledons</taxon>
        <taxon>Gunneridae</taxon>
        <taxon>Pentapetalae</taxon>
        <taxon>asterids</taxon>
        <taxon>lamiids</taxon>
        <taxon>Solanales</taxon>
        <taxon>Solanaceae</taxon>
        <taxon>Solanoideae</taxon>
        <taxon>Solaneae</taxon>
        <taxon>Solanum</taxon>
    </lineage>
</organism>
<proteinExistence type="predicted"/>